<dbReference type="PROSITE" id="PS00159">
    <property type="entry name" value="ALDOLASE_KDPG_KHG_1"/>
    <property type="match status" value="1"/>
</dbReference>
<proteinExistence type="inferred from homology"/>
<keyword evidence="7" id="KW-0704">Schiff base</keyword>
<evidence type="ECO:0000256" key="1">
    <source>
        <dbReference type="ARBA" id="ARBA00000654"/>
    </source>
</evidence>
<evidence type="ECO:0000256" key="6">
    <source>
        <dbReference type="ARBA" id="ARBA00023239"/>
    </source>
</evidence>
<dbReference type="PROSITE" id="PS00160">
    <property type="entry name" value="ALDOLASE_KDPG_KHG_2"/>
    <property type="match status" value="1"/>
</dbReference>
<organism evidence="9 10">
    <name type="scientific">Kineosporia babensis</name>
    <dbReference type="NCBI Taxonomy" id="499548"/>
    <lineage>
        <taxon>Bacteria</taxon>
        <taxon>Bacillati</taxon>
        <taxon>Actinomycetota</taxon>
        <taxon>Actinomycetes</taxon>
        <taxon>Kineosporiales</taxon>
        <taxon>Kineosporiaceae</taxon>
        <taxon>Kineosporia</taxon>
    </lineage>
</organism>
<dbReference type="Gene3D" id="3.20.20.70">
    <property type="entry name" value="Aldolase class I"/>
    <property type="match status" value="1"/>
</dbReference>
<dbReference type="InterPro" id="IPR000887">
    <property type="entry name" value="Aldlse_KDPG_KHG"/>
</dbReference>
<dbReference type="Pfam" id="PF01081">
    <property type="entry name" value="Aldolase"/>
    <property type="match status" value="1"/>
</dbReference>
<dbReference type="InterPro" id="IPR013785">
    <property type="entry name" value="Aldolase_TIM"/>
</dbReference>
<dbReference type="PANTHER" id="PTHR30246:SF1">
    <property type="entry name" value="2-DEHYDRO-3-DEOXY-6-PHOSPHOGALACTONATE ALDOLASE-RELATED"/>
    <property type="match status" value="1"/>
</dbReference>
<name>A0A9X1NMM6_9ACTN</name>
<accession>A0A9X1NMM6</accession>
<evidence type="ECO:0000256" key="2">
    <source>
        <dbReference type="ARBA" id="ARBA00004736"/>
    </source>
</evidence>
<dbReference type="RefSeq" id="WP_231449411.1">
    <property type="nucleotide sequence ID" value="NZ_JAJOMB010000031.1"/>
</dbReference>
<comment type="subunit">
    <text evidence="4">Homotrimer.</text>
</comment>
<evidence type="ECO:0000256" key="5">
    <source>
        <dbReference type="ARBA" id="ARBA00013063"/>
    </source>
</evidence>
<evidence type="ECO:0000313" key="9">
    <source>
        <dbReference type="EMBL" id="MCD5316559.1"/>
    </source>
</evidence>
<comment type="pathway">
    <text evidence="2">Carbohydrate acid metabolism; 2-dehydro-3-deoxy-D-gluconate degradation; D-glyceraldehyde 3-phosphate and pyruvate from 2-dehydro-3-deoxy-D-gluconate: step 2/2.</text>
</comment>
<dbReference type="PANTHER" id="PTHR30246">
    <property type="entry name" value="2-KETO-3-DEOXY-6-PHOSPHOGLUCONATE ALDOLASE"/>
    <property type="match status" value="1"/>
</dbReference>
<keyword evidence="8" id="KW-0119">Carbohydrate metabolism</keyword>
<dbReference type="AlphaFoldDB" id="A0A9X1NMM6"/>
<reference evidence="9" key="1">
    <citation type="submission" date="2021-11" db="EMBL/GenBank/DDBJ databases">
        <title>Streptomyces corallinus and Kineosporia corallina sp. nov., two new coral-derived marine actinobacteria.</title>
        <authorList>
            <person name="Buangrab K."/>
            <person name="Sutthacheep M."/>
            <person name="Yeemin T."/>
            <person name="Harunari E."/>
            <person name="Igarashi Y."/>
            <person name="Sripreechasak P."/>
            <person name="Kanchanasin P."/>
            <person name="Tanasupawat S."/>
            <person name="Phongsopitanun W."/>
        </authorList>
    </citation>
    <scope>NUCLEOTIDE SEQUENCE</scope>
    <source>
        <strain evidence="9">JCM 31032</strain>
    </source>
</reference>
<dbReference type="SUPFAM" id="SSF51569">
    <property type="entry name" value="Aldolase"/>
    <property type="match status" value="1"/>
</dbReference>
<keyword evidence="10" id="KW-1185">Reference proteome</keyword>
<dbReference type="InterPro" id="IPR031338">
    <property type="entry name" value="KDPG/KHG_AS_2"/>
</dbReference>
<comment type="similarity">
    <text evidence="3">Belongs to the KHG/KDPG aldolase family.</text>
</comment>
<keyword evidence="6 9" id="KW-0456">Lyase</keyword>
<evidence type="ECO:0000256" key="4">
    <source>
        <dbReference type="ARBA" id="ARBA00011233"/>
    </source>
</evidence>
<sequence>MSAPLLAAHPVVPVVVIDEADQAVPLGEALLAGGIAVMEVTLRTEAGLEGIRRLTELEGMTVGAGSVLTPAQVDEVVAAGATFVVSPGINADVVRRAQELGVPALPGISSSTDLMTAVSLGLREVKFFPAGLLGGPKMIKALSAPFGGITFMPSGGVSLDNLGEYLALPCVPAVSGSWMVDKSLVNAGNWAEITRLAAEAVAAARAAG</sequence>
<dbReference type="NCBIfam" id="TIGR01182">
    <property type="entry name" value="eda"/>
    <property type="match status" value="1"/>
</dbReference>
<dbReference type="EC" id="4.1.2.14" evidence="5"/>
<protein>
    <recommendedName>
        <fullName evidence="5">2-dehydro-3-deoxy-phosphogluconate aldolase</fullName>
        <ecNumber evidence="5">4.1.2.14</ecNumber>
    </recommendedName>
</protein>
<comment type="caution">
    <text evidence="9">The sequence shown here is derived from an EMBL/GenBank/DDBJ whole genome shotgun (WGS) entry which is preliminary data.</text>
</comment>
<gene>
    <name evidence="9" type="primary">eda</name>
    <name evidence="9" type="ORF">LR394_37245</name>
</gene>
<evidence type="ECO:0000256" key="8">
    <source>
        <dbReference type="ARBA" id="ARBA00023277"/>
    </source>
</evidence>
<evidence type="ECO:0000256" key="7">
    <source>
        <dbReference type="ARBA" id="ARBA00023270"/>
    </source>
</evidence>
<dbReference type="Proteomes" id="UP001138997">
    <property type="component" value="Unassembled WGS sequence"/>
</dbReference>
<dbReference type="InterPro" id="IPR031337">
    <property type="entry name" value="KDPG/KHG_AS_1"/>
</dbReference>
<dbReference type="GO" id="GO:0008675">
    <property type="term" value="F:2-dehydro-3-deoxy-phosphogluconate aldolase activity"/>
    <property type="evidence" value="ECO:0007669"/>
    <property type="project" value="UniProtKB-EC"/>
</dbReference>
<dbReference type="EMBL" id="JAJOMB010000031">
    <property type="protein sequence ID" value="MCD5316559.1"/>
    <property type="molecule type" value="Genomic_DNA"/>
</dbReference>
<dbReference type="CDD" id="cd00452">
    <property type="entry name" value="KDPG_aldolase"/>
    <property type="match status" value="1"/>
</dbReference>
<evidence type="ECO:0000256" key="3">
    <source>
        <dbReference type="ARBA" id="ARBA00006906"/>
    </source>
</evidence>
<dbReference type="NCBIfam" id="NF004325">
    <property type="entry name" value="PRK05718.1"/>
    <property type="match status" value="1"/>
</dbReference>
<evidence type="ECO:0000313" key="10">
    <source>
        <dbReference type="Proteomes" id="UP001138997"/>
    </source>
</evidence>
<comment type="catalytic activity">
    <reaction evidence="1">
        <text>2-dehydro-3-deoxy-6-phospho-D-gluconate = D-glyceraldehyde 3-phosphate + pyruvate</text>
        <dbReference type="Rhea" id="RHEA:17089"/>
        <dbReference type="ChEBI" id="CHEBI:15361"/>
        <dbReference type="ChEBI" id="CHEBI:57569"/>
        <dbReference type="ChEBI" id="CHEBI:59776"/>
        <dbReference type="EC" id="4.1.2.14"/>
    </reaction>
</comment>